<organism evidence="1 2">
    <name type="scientific">Senna tora</name>
    <dbReference type="NCBI Taxonomy" id="362788"/>
    <lineage>
        <taxon>Eukaryota</taxon>
        <taxon>Viridiplantae</taxon>
        <taxon>Streptophyta</taxon>
        <taxon>Embryophyta</taxon>
        <taxon>Tracheophyta</taxon>
        <taxon>Spermatophyta</taxon>
        <taxon>Magnoliopsida</taxon>
        <taxon>eudicotyledons</taxon>
        <taxon>Gunneridae</taxon>
        <taxon>Pentapetalae</taxon>
        <taxon>rosids</taxon>
        <taxon>fabids</taxon>
        <taxon>Fabales</taxon>
        <taxon>Fabaceae</taxon>
        <taxon>Caesalpinioideae</taxon>
        <taxon>Cassia clade</taxon>
        <taxon>Senna</taxon>
    </lineage>
</organism>
<proteinExistence type="predicted"/>
<reference evidence="1" key="1">
    <citation type="submission" date="2020-09" db="EMBL/GenBank/DDBJ databases">
        <title>Genome-Enabled Discovery of Anthraquinone Biosynthesis in Senna tora.</title>
        <authorList>
            <person name="Kang S.-H."/>
            <person name="Pandey R.P."/>
            <person name="Lee C.-M."/>
            <person name="Sim J.-S."/>
            <person name="Jeong J.-T."/>
            <person name="Choi B.-S."/>
            <person name="Jung M."/>
            <person name="Ginzburg D."/>
            <person name="Zhao K."/>
            <person name="Won S.Y."/>
            <person name="Oh T.-J."/>
            <person name="Yu Y."/>
            <person name="Kim N.-H."/>
            <person name="Lee O.R."/>
            <person name="Lee T.-H."/>
            <person name="Bashyal P."/>
            <person name="Kim T.-S."/>
            <person name="Lee W.-H."/>
            <person name="Kawkins C."/>
            <person name="Kim C.-K."/>
            <person name="Kim J.S."/>
            <person name="Ahn B.O."/>
            <person name="Rhee S.Y."/>
            <person name="Sohng J.K."/>
        </authorList>
    </citation>
    <scope>NUCLEOTIDE SEQUENCE</scope>
    <source>
        <tissue evidence="1">Leaf</tissue>
    </source>
</reference>
<protein>
    <submittedName>
        <fullName evidence="1">Uncharacterized protein</fullName>
    </submittedName>
</protein>
<dbReference type="EMBL" id="JAAIUW010000006">
    <property type="protein sequence ID" value="KAF7827760.1"/>
    <property type="molecule type" value="Genomic_DNA"/>
</dbReference>
<dbReference type="AlphaFoldDB" id="A0A834TSQ2"/>
<evidence type="ECO:0000313" key="2">
    <source>
        <dbReference type="Proteomes" id="UP000634136"/>
    </source>
</evidence>
<gene>
    <name evidence="1" type="ORF">G2W53_018924</name>
</gene>
<name>A0A834TSQ2_9FABA</name>
<comment type="caution">
    <text evidence="1">The sequence shown here is derived from an EMBL/GenBank/DDBJ whole genome shotgun (WGS) entry which is preliminary data.</text>
</comment>
<sequence length="28" mass="3047">MSKSLSLTKVPLLDKVVEVGVKMKDDSV</sequence>
<dbReference type="Proteomes" id="UP000634136">
    <property type="component" value="Unassembled WGS sequence"/>
</dbReference>
<keyword evidence="2" id="KW-1185">Reference proteome</keyword>
<accession>A0A834TSQ2</accession>
<evidence type="ECO:0000313" key="1">
    <source>
        <dbReference type="EMBL" id="KAF7827760.1"/>
    </source>
</evidence>